<keyword evidence="1" id="KW-1133">Transmembrane helix</keyword>
<comment type="caution">
    <text evidence="3">The sequence shown here is derived from an EMBL/GenBank/DDBJ whole genome shotgun (WGS) entry which is preliminary data.</text>
</comment>
<name>A0A3D8YEZ0_9BACT</name>
<dbReference type="Pfam" id="PF18935">
    <property type="entry name" value="DUF5683"/>
    <property type="match status" value="1"/>
</dbReference>
<dbReference type="Proteomes" id="UP000256373">
    <property type="component" value="Unassembled WGS sequence"/>
</dbReference>
<protein>
    <recommendedName>
        <fullName evidence="2">DUF5683 domain-containing protein</fullName>
    </recommendedName>
</protein>
<organism evidence="3 4">
    <name type="scientific">Dyadobacter luteus</name>
    <dbReference type="NCBI Taxonomy" id="2259619"/>
    <lineage>
        <taxon>Bacteria</taxon>
        <taxon>Pseudomonadati</taxon>
        <taxon>Bacteroidota</taxon>
        <taxon>Cytophagia</taxon>
        <taxon>Cytophagales</taxon>
        <taxon>Spirosomataceae</taxon>
        <taxon>Dyadobacter</taxon>
    </lineage>
</organism>
<keyword evidence="1" id="KW-0472">Membrane</keyword>
<dbReference type="InterPro" id="IPR043738">
    <property type="entry name" value="DUF5683"/>
</dbReference>
<sequence>MAVLLGPLVGMSQKTAKDTVKTVPRTAVVSDSAVVAVVDSLLGKNGKKKFMPNPKIATRLALIPGGGQAYNRDYWKLPIIYLSIGGGVYAWNLNRLKYNDFLSAYLGFYVLNVSKQDSAYGTLRPGMTTNEVKVRNLFNTESEIRTATKDQIERQKNYWRRNKNLSIIVAGLIYSLTIIEANVAAHLKTFDLSDDLSLRVEPKISQPLMREPTPGLRLVFSIK</sequence>
<dbReference type="EMBL" id="QNUL01000003">
    <property type="protein sequence ID" value="REA63148.1"/>
    <property type="molecule type" value="Genomic_DNA"/>
</dbReference>
<feature type="domain" description="DUF5683" evidence="2">
    <location>
        <begin position="52"/>
        <end position="221"/>
    </location>
</feature>
<gene>
    <name evidence="3" type="ORF">DSL64_05905</name>
</gene>
<evidence type="ECO:0000313" key="4">
    <source>
        <dbReference type="Proteomes" id="UP000256373"/>
    </source>
</evidence>
<feature type="transmembrane region" description="Helical" evidence="1">
    <location>
        <begin position="164"/>
        <end position="185"/>
    </location>
</feature>
<evidence type="ECO:0000259" key="2">
    <source>
        <dbReference type="Pfam" id="PF18935"/>
    </source>
</evidence>
<reference evidence="3 4" key="1">
    <citation type="submission" date="2018-07" db="EMBL/GenBank/DDBJ databases">
        <title>Dyadobacter roseus sp. nov., isolated from rose rhizosphere soil.</title>
        <authorList>
            <person name="Chen L."/>
        </authorList>
    </citation>
    <scope>NUCLEOTIDE SEQUENCE [LARGE SCALE GENOMIC DNA]</scope>
    <source>
        <strain evidence="3 4">RS19</strain>
    </source>
</reference>
<keyword evidence="4" id="KW-1185">Reference proteome</keyword>
<keyword evidence="1" id="KW-0812">Transmembrane</keyword>
<proteinExistence type="predicted"/>
<dbReference type="AlphaFoldDB" id="A0A3D8YEZ0"/>
<accession>A0A3D8YEZ0</accession>
<evidence type="ECO:0000313" key="3">
    <source>
        <dbReference type="EMBL" id="REA63148.1"/>
    </source>
</evidence>
<evidence type="ECO:0000256" key="1">
    <source>
        <dbReference type="SAM" id="Phobius"/>
    </source>
</evidence>